<evidence type="ECO:0000313" key="1">
    <source>
        <dbReference type="EnsemblMetazoa" id="GPAI011073-PA"/>
    </source>
</evidence>
<keyword evidence="2" id="KW-1185">Reference proteome</keyword>
<dbReference type="AlphaFoldDB" id="A0A1A9ZD57"/>
<sequence>MPCGSELLEEECWKIERIKFARKKMGETAVAINRRPNKVSNYRKGPDSYGCIKRSGHISAVDQRTKRRRRRAQLPQSAVNIASIEKHYTMKCQKMYCSEERWRGINSTKVDGIILYSTEATY</sequence>
<accession>A0A1A9ZD57</accession>
<dbReference type="VEuPathDB" id="VectorBase:GPAI011073"/>
<name>A0A1A9ZD57_GLOPL</name>
<proteinExistence type="predicted"/>
<dbReference type="EnsemblMetazoa" id="GPAI011073-RA">
    <property type="protein sequence ID" value="GPAI011073-PA"/>
    <property type="gene ID" value="GPAI011073"/>
</dbReference>
<reference evidence="2" key="1">
    <citation type="submission" date="2014-03" db="EMBL/GenBank/DDBJ databases">
        <authorList>
            <person name="Aksoy S."/>
            <person name="Warren W."/>
            <person name="Wilson R.K."/>
        </authorList>
    </citation>
    <scope>NUCLEOTIDE SEQUENCE [LARGE SCALE GENOMIC DNA]</scope>
    <source>
        <strain evidence="2">IAEA</strain>
    </source>
</reference>
<reference evidence="1" key="2">
    <citation type="submission" date="2020-05" db="UniProtKB">
        <authorList>
            <consortium name="EnsemblMetazoa"/>
        </authorList>
    </citation>
    <scope>IDENTIFICATION</scope>
    <source>
        <strain evidence="1">IAEA</strain>
    </source>
</reference>
<evidence type="ECO:0000313" key="2">
    <source>
        <dbReference type="Proteomes" id="UP000092445"/>
    </source>
</evidence>
<protein>
    <submittedName>
        <fullName evidence="1">Uncharacterized protein</fullName>
    </submittedName>
</protein>
<dbReference type="Proteomes" id="UP000092445">
    <property type="component" value="Unassembled WGS sequence"/>
</dbReference>
<organism evidence="1 2">
    <name type="scientific">Glossina pallidipes</name>
    <name type="common">Tsetse fly</name>
    <dbReference type="NCBI Taxonomy" id="7398"/>
    <lineage>
        <taxon>Eukaryota</taxon>
        <taxon>Metazoa</taxon>
        <taxon>Ecdysozoa</taxon>
        <taxon>Arthropoda</taxon>
        <taxon>Hexapoda</taxon>
        <taxon>Insecta</taxon>
        <taxon>Pterygota</taxon>
        <taxon>Neoptera</taxon>
        <taxon>Endopterygota</taxon>
        <taxon>Diptera</taxon>
        <taxon>Brachycera</taxon>
        <taxon>Muscomorpha</taxon>
        <taxon>Hippoboscoidea</taxon>
        <taxon>Glossinidae</taxon>
        <taxon>Glossina</taxon>
    </lineage>
</organism>